<feature type="region of interest" description="Disordered" evidence="2">
    <location>
        <begin position="390"/>
        <end position="421"/>
    </location>
</feature>
<dbReference type="InterPro" id="IPR013859">
    <property type="entry name" value="Ssr4_N"/>
</dbReference>
<dbReference type="InterPro" id="IPR046464">
    <property type="entry name" value="SWI-SNF_Ssr4_C"/>
</dbReference>
<dbReference type="SMART" id="SM00288">
    <property type="entry name" value="VHS"/>
    <property type="match status" value="1"/>
</dbReference>
<dbReference type="OrthoDB" id="10068368at2759"/>
<feature type="region of interest" description="Disordered" evidence="2">
    <location>
        <begin position="433"/>
        <end position="488"/>
    </location>
</feature>
<dbReference type="EMBL" id="CAJPDQ010000009">
    <property type="protein sequence ID" value="CAF9914824.1"/>
    <property type="molecule type" value="Genomic_DNA"/>
</dbReference>
<feature type="compositionally biased region" description="Polar residues" evidence="2">
    <location>
        <begin position="1069"/>
        <end position="1089"/>
    </location>
</feature>
<feature type="domain" description="VHS" evidence="3">
    <location>
        <begin position="59"/>
        <end position="184"/>
    </location>
</feature>
<feature type="region of interest" description="Disordered" evidence="2">
    <location>
        <begin position="184"/>
        <end position="254"/>
    </location>
</feature>
<dbReference type="PROSITE" id="PS50179">
    <property type="entry name" value="VHS"/>
    <property type="match status" value="1"/>
</dbReference>
<accession>A0A8H3EYG6</accession>
<feature type="compositionally biased region" description="Acidic residues" evidence="2">
    <location>
        <begin position="1106"/>
        <end position="1116"/>
    </location>
</feature>
<feature type="compositionally biased region" description="Low complexity" evidence="2">
    <location>
        <begin position="401"/>
        <end position="412"/>
    </location>
</feature>
<dbReference type="PANTHER" id="PTHR47789:SF1">
    <property type="entry name" value="LAS SEVENTEEN-BINDING PROTEIN 5"/>
    <property type="match status" value="1"/>
</dbReference>
<feature type="compositionally biased region" description="Basic and acidic residues" evidence="2">
    <location>
        <begin position="932"/>
        <end position="948"/>
    </location>
</feature>
<dbReference type="Gene3D" id="1.20.58.160">
    <property type="match status" value="1"/>
</dbReference>
<dbReference type="SUPFAM" id="SSF48464">
    <property type="entry name" value="ENTH/VHS domain"/>
    <property type="match status" value="1"/>
</dbReference>
<dbReference type="GO" id="GO:0030479">
    <property type="term" value="C:actin cortical patch"/>
    <property type="evidence" value="ECO:0007669"/>
    <property type="project" value="TreeGrafter"/>
</dbReference>
<dbReference type="Pfam" id="PF20497">
    <property type="entry name" value="SWI-SNF_Ssr4_C"/>
    <property type="match status" value="1"/>
</dbReference>
<evidence type="ECO:0000313" key="4">
    <source>
        <dbReference type="EMBL" id="CAF9914824.1"/>
    </source>
</evidence>
<sequence>MSKITTQGFIWKAAMYSYANHLNQRQDIQEQSSSSPERLNGKAYFQKPITAVTALIERLTKEEYDVEDLGDLPTLIEAIQLQRSTGPTEAARAIRKKLKYGNPHRQLRGLVILDDLIQNAGPGFQKNFADEMLLERLRFMVTDPLVDSDVKAKCSSLYRQWAVTYRTTPGMQNIATLYKQLPQRKRAPNKATSKVLQETERLEESEEEDDGSSQSRQRGASVSGSALTRPRGPSIAESSSSSVPSAHRRHSSAKDFHNAASQLAYNPPAFVAEQQAKVKKDRKSGKTVKMKAFSFEREKPQINQVITLASIEATGLLNAMKLINREQERVSENPNTRKRFETCKQLRRQTFRYCSIVMDESYLGTLLNANDQLSDALILYEQLDRSFDYDSDSEDYDDPDAAAAHGAAQSTARGVRSPTSTNTVQKALGSMSLGEKVPAMPPRPPVIINPTSNFGKGKSREESEPEDEDDENDPFADRNAVNTPSMEKDEPRCLIKQLLVSRIFISGNANLIDAIQARQPSSVNMSQDPTSRIAPQVLPHIHLVADFAYPHIPQTSQQFILDELQKAPRIADNTAFSWQFLDAPPDGTVLLVYHPPLRSHIWPSDGYTWMPEQCLRQAYGPFIVEMYQSINGYNTTFEPRMGPAVHCRQRYRLVSDPNSATKHGNPSLWIVHYKRSDRMESGNKIPLSQQDSHTSQARNYFRNLGHLQEKKFMLADGQNWPAVTLPDMAHHYNTLTFVGGQMAHRMHIAQQQAYNRDHGPSPKRPRHGTNTSQRSVHPPPSVQQVVMDEEDNPESDRRDSFDMLTQTEISVRRFKCHEEWMEELFSGYNTFDIKPVDLQFGRAGFMQPITDGFFSKPGRLPTPELLVWKQTEEHYDNISAKPIEAGKTKQFAQVVEKRIAENNAQIAEMKRIHEEHVKNLSRGSTLREAATRIRGEQQHTRQKVKADEENNSSSNESKPGVMTSTNEAQSIDEVTKHVQDLLGKHIVLRPEVNLVQKGGLVEESTAKAKPNFSNNDQMTSLFDDFLEQGNSTEISNKPSASPQLSAVAGELANKDQPPADDWVMVPNPTGQQDSVHPQITDPTGETLPTDNLGDDLIDFSALPGADDGDGNGDDNQDGNAFDDAMHFDNIDTTTGATPNFDAGDATGINMDGTAIGAAVEPVVQQQNPFIESADMGSASTHDTPDIAMDLMDESAFGDAFHHTEAEAEAASGTGNE</sequence>
<dbReference type="SUPFAM" id="SSF89009">
    <property type="entry name" value="GAT-like domain"/>
    <property type="match status" value="1"/>
</dbReference>
<gene>
    <name evidence="4" type="ORF">GOMPHAMPRED_008298</name>
</gene>
<dbReference type="CDD" id="cd16980">
    <property type="entry name" value="VHS_Lsb5"/>
    <property type="match status" value="1"/>
</dbReference>
<dbReference type="Pfam" id="PF00790">
    <property type="entry name" value="VHS"/>
    <property type="match status" value="1"/>
</dbReference>
<dbReference type="GO" id="GO:0007034">
    <property type="term" value="P:vacuolar transport"/>
    <property type="evidence" value="ECO:0007669"/>
    <property type="project" value="UniProtKB-ARBA"/>
</dbReference>
<dbReference type="InterPro" id="IPR044103">
    <property type="entry name" value="GAT_LSB5"/>
</dbReference>
<dbReference type="GO" id="GO:0006897">
    <property type="term" value="P:endocytosis"/>
    <property type="evidence" value="ECO:0007669"/>
    <property type="project" value="InterPro"/>
</dbReference>
<dbReference type="CDD" id="cd14232">
    <property type="entry name" value="GAT_LSB5"/>
    <property type="match status" value="1"/>
</dbReference>
<reference evidence="4" key="1">
    <citation type="submission" date="2021-03" db="EMBL/GenBank/DDBJ databases">
        <authorList>
            <person name="Tagirdzhanova G."/>
        </authorList>
    </citation>
    <scope>NUCLEOTIDE SEQUENCE</scope>
</reference>
<dbReference type="InterPro" id="IPR008942">
    <property type="entry name" value="ENTH_VHS"/>
</dbReference>
<dbReference type="GO" id="GO:0006338">
    <property type="term" value="P:chromatin remodeling"/>
    <property type="evidence" value="ECO:0007669"/>
    <property type="project" value="InterPro"/>
</dbReference>
<dbReference type="InterPro" id="IPR038425">
    <property type="entry name" value="GAT_sf"/>
</dbReference>
<evidence type="ECO:0000259" key="3">
    <source>
        <dbReference type="PROSITE" id="PS50179"/>
    </source>
</evidence>
<keyword evidence="5" id="KW-1185">Reference proteome</keyword>
<dbReference type="GO" id="GO:0035091">
    <property type="term" value="F:phosphatidylinositol binding"/>
    <property type="evidence" value="ECO:0007669"/>
    <property type="project" value="InterPro"/>
</dbReference>
<dbReference type="InterPro" id="IPR045007">
    <property type="entry name" value="LSB5"/>
</dbReference>
<evidence type="ECO:0000256" key="2">
    <source>
        <dbReference type="SAM" id="MobiDB-lite"/>
    </source>
</evidence>
<evidence type="ECO:0000313" key="5">
    <source>
        <dbReference type="Proteomes" id="UP000664169"/>
    </source>
</evidence>
<feature type="compositionally biased region" description="Acidic residues" evidence="2">
    <location>
        <begin position="390"/>
        <end position="400"/>
    </location>
</feature>
<dbReference type="Gene3D" id="1.25.40.90">
    <property type="match status" value="1"/>
</dbReference>
<dbReference type="Pfam" id="PF08549">
    <property type="entry name" value="SWI-SNF_Ssr4_N"/>
    <property type="match status" value="1"/>
</dbReference>
<dbReference type="GO" id="GO:0043130">
    <property type="term" value="F:ubiquitin binding"/>
    <property type="evidence" value="ECO:0007669"/>
    <property type="project" value="InterPro"/>
</dbReference>
<comment type="caution">
    <text evidence="4">The sequence shown here is derived from an EMBL/GenBank/DDBJ whole genome shotgun (WGS) entry which is preliminary data.</text>
</comment>
<feature type="region of interest" description="Disordered" evidence="2">
    <location>
        <begin position="932"/>
        <end position="967"/>
    </location>
</feature>
<feature type="compositionally biased region" description="Polar residues" evidence="2">
    <location>
        <begin position="217"/>
        <end position="226"/>
    </location>
</feature>
<dbReference type="GO" id="GO:0007015">
    <property type="term" value="P:actin filament organization"/>
    <property type="evidence" value="ECO:0007669"/>
    <property type="project" value="InterPro"/>
</dbReference>
<feature type="compositionally biased region" description="Acidic residues" evidence="2">
    <location>
        <begin position="463"/>
        <end position="474"/>
    </location>
</feature>
<organism evidence="4 5">
    <name type="scientific">Gomphillus americanus</name>
    <dbReference type="NCBI Taxonomy" id="1940652"/>
    <lineage>
        <taxon>Eukaryota</taxon>
        <taxon>Fungi</taxon>
        <taxon>Dikarya</taxon>
        <taxon>Ascomycota</taxon>
        <taxon>Pezizomycotina</taxon>
        <taxon>Lecanoromycetes</taxon>
        <taxon>OSLEUM clade</taxon>
        <taxon>Ostropomycetidae</taxon>
        <taxon>Ostropales</taxon>
        <taxon>Graphidaceae</taxon>
        <taxon>Gomphilloideae</taxon>
        <taxon>Gomphillus</taxon>
    </lineage>
</organism>
<feature type="compositionally biased region" description="Low complexity" evidence="2">
    <location>
        <begin position="230"/>
        <end position="245"/>
    </location>
</feature>
<protein>
    <recommendedName>
        <fullName evidence="3">VHS domain-containing protein</fullName>
    </recommendedName>
</protein>
<proteinExistence type="predicted"/>
<evidence type="ECO:0000256" key="1">
    <source>
        <dbReference type="ARBA" id="ARBA00011446"/>
    </source>
</evidence>
<dbReference type="Proteomes" id="UP000664169">
    <property type="component" value="Unassembled WGS sequence"/>
</dbReference>
<dbReference type="GO" id="GO:0051666">
    <property type="term" value="P:actin cortical patch localization"/>
    <property type="evidence" value="ECO:0007669"/>
    <property type="project" value="TreeGrafter"/>
</dbReference>
<feature type="region of interest" description="Disordered" evidence="2">
    <location>
        <begin position="1069"/>
        <end position="1138"/>
    </location>
</feature>
<feature type="region of interest" description="Disordered" evidence="2">
    <location>
        <begin position="752"/>
        <end position="799"/>
    </location>
</feature>
<name>A0A8H3EYG6_9LECA</name>
<comment type="subunit">
    <text evidence="1">Component of the ESCRT-0 complex composed of HSE1 and VPS27.</text>
</comment>
<dbReference type="AlphaFoldDB" id="A0A8H3EYG6"/>
<dbReference type="InterPro" id="IPR002014">
    <property type="entry name" value="VHS_dom"/>
</dbReference>
<feature type="compositionally biased region" description="Low complexity" evidence="2">
    <location>
        <begin position="772"/>
        <end position="786"/>
    </location>
</feature>
<dbReference type="PANTHER" id="PTHR47789">
    <property type="entry name" value="LAS SEVENTEEN-BINDING PROTEIN 5"/>
    <property type="match status" value="1"/>
</dbReference>